<keyword evidence="2" id="KW-1185">Reference proteome</keyword>
<evidence type="ECO:0000313" key="1">
    <source>
        <dbReference type="EMBL" id="GBN52172.1"/>
    </source>
</evidence>
<sequence length="99" mass="11306">MKDFMVYATVFENDDGARKCTLEVQHGYVGFLKELRSLIFSSEVELCLLLLLQHSVDFGMQFEKVQVFLEESCSIMTMPEALSHMKPTKIRKIGSVSQP</sequence>
<dbReference type="AlphaFoldDB" id="A0A4Y2PM62"/>
<accession>A0A4Y2PM62</accession>
<protein>
    <submittedName>
        <fullName evidence="1">Uncharacterized protein</fullName>
    </submittedName>
</protein>
<reference evidence="1 2" key="1">
    <citation type="journal article" date="2019" name="Sci. Rep.">
        <title>Orb-weaving spider Araneus ventricosus genome elucidates the spidroin gene catalogue.</title>
        <authorList>
            <person name="Kono N."/>
            <person name="Nakamura H."/>
            <person name="Ohtoshi R."/>
            <person name="Moran D.A.P."/>
            <person name="Shinohara A."/>
            <person name="Yoshida Y."/>
            <person name="Fujiwara M."/>
            <person name="Mori M."/>
            <person name="Tomita M."/>
            <person name="Arakawa K."/>
        </authorList>
    </citation>
    <scope>NUCLEOTIDE SEQUENCE [LARGE SCALE GENOMIC DNA]</scope>
</reference>
<dbReference type="EMBL" id="BGPR01011618">
    <property type="protein sequence ID" value="GBN52172.1"/>
    <property type="molecule type" value="Genomic_DNA"/>
</dbReference>
<gene>
    <name evidence="1" type="ORF">AVEN_260518_1</name>
</gene>
<name>A0A4Y2PM62_ARAVE</name>
<organism evidence="1 2">
    <name type="scientific">Araneus ventricosus</name>
    <name type="common">Orbweaver spider</name>
    <name type="synonym">Epeira ventricosa</name>
    <dbReference type="NCBI Taxonomy" id="182803"/>
    <lineage>
        <taxon>Eukaryota</taxon>
        <taxon>Metazoa</taxon>
        <taxon>Ecdysozoa</taxon>
        <taxon>Arthropoda</taxon>
        <taxon>Chelicerata</taxon>
        <taxon>Arachnida</taxon>
        <taxon>Araneae</taxon>
        <taxon>Araneomorphae</taxon>
        <taxon>Entelegynae</taxon>
        <taxon>Araneoidea</taxon>
        <taxon>Araneidae</taxon>
        <taxon>Araneus</taxon>
    </lineage>
</organism>
<dbReference type="Proteomes" id="UP000499080">
    <property type="component" value="Unassembled WGS sequence"/>
</dbReference>
<evidence type="ECO:0000313" key="2">
    <source>
        <dbReference type="Proteomes" id="UP000499080"/>
    </source>
</evidence>
<comment type="caution">
    <text evidence="1">The sequence shown here is derived from an EMBL/GenBank/DDBJ whole genome shotgun (WGS) entry which is preliminary data.</text>
</comment>
<proteinExistence type="predicted"/>